<name>A0ABD2PKR1_9PLAT</name>
<keyword evidence="4" id="KW-1185">Reference proteome</keyword>
<dbReference type="AlphaFoldDB" id="A0ABD2PKR1"/>
<keyword evidence="2" id="KW-1133">Transmembrane helix</keyword>
<gene>
    <name evidence="3" type="ORF">Ciccas_013791</name>
</gene>
<feature type="transmembrane region" description="Helical" evidence="2">
    <location>
        <begin position="176"/>
        <end position="198"/>
    </location>
</feature>
<keyword evidence="2" id="KW-0812">Transmembrane</keyword>
<feature type="region of interest" description="Disordered" evidence="1">
    <location>
        <begin position="45"/>
        <end position="81"/>
    </location>
</feature>
<evidence type="ECO:0000313" key="4">
    <source>
        <dbReference type="Proteomes" id="UP001626550"/>
    </source>
</evidence>
<evidence type="ECO:0000313" key="3">
    <source>
        <dbReference type="EMBL" id="KAL3307690.1"/>
    </source>
</evidence>
<feature type="compositionally biased region" description="Polar residues" evidence="1">
    <location>
        <begin position="56"/>
        <end position="76"/>
    </location>
</feature>
<evidence type="ECO:0000256" key="1">
    <source>
        <dbReference type="SAM" id="MobiDB-lite"/>
    </source>
</evidence>
<organism evidence="3 4">
    <name type="scientific">Cichlidogyrus casuarinus</name>
    <dbReference type="NCBI Taxonomy" id="1844966"/>
    <lineage>
        <taxon>Eukaryota</taxon>
        <taxon>Metazoa</taxon>
        <taxon>Spiralia</taxon>
        <taxon>Lophotrochozoa</taxon>
        <taxon>Platyhelminthes</taxon>
        <taxon>Monogenea</taxon>
        <taxon>Monopisthocotylea</taxon>
        <taxon>Dactylogyridea</taxon>
        <taxon>Ancyrocephalidae</taxon>
        <taxon>Cichlidogyrus</taxon>
    </lineage>
</organism>
<dbReference type="Proteomes" id="UP001626550">
    <property type="component" value="Unassembled WGS sequence"/>
</dbReference>
<evidence type="ECO:0000256" key="2">
    <source>
        <dbReference type="SAM" id="Phobius"/>
    </source>
</evidence>
<proteinExistence type="predicted"/>
<sequence length="202" mass="22547">MSTAESKPSCSKDFFVPASYDKPVLKEASQECGGQSQGKFSALFTPSMDKKGQMKVSPNISISSRNVSPQKSNPVMLSNPKGLGTLDLSQYDYKPADMPAKSPGRPVQSTMPLNWDPNNPMQFMENSKKRRRFMRPRKNSKLEKLIAFLADKRVDDNDGEKLEDLQLPAVRRALNIIFITTGIIIFLAVISVIVYTSIIDQE</sequence>
<keyword evidence="2" id="KW-0472">Membrane</keyword>
<reference evidence="3 4" key="1">
    <citation type="submission" date="2024-11" db="EMBL/GenBank/DDBJ databases">
        <title>Adaptive evolution of stress response genes in parasites aligns with host niche diversity.</title>
        <authorList>
            <person name="Hahn C."/>
            <person name="Resl P."/>
        </authorList>
    </citation>
    <scope>NUCLEOTIDE SEQUENCE [LARGE SCALE GENOMIC DNA]</scope>
    <source>
        <strain evidence="3">EGGRZ-B1_66</strain>
        <tissue evidence="3">Body</tissue>
    </source>
</reference>
<protein>
    <submittedName>
        <fullName evidence="3">Uncharacterized protein</fullName>
    </submittedName>
</protein>
<comment type="caution">
    <text evidence="3">The sequence shown here is derived from an EMBL/GenBank/DDBJ whole genome shotgun (WGS) entry which is preliminary data.</text>
</comment>
<accession>A0ABD2PKR1</accession>
<dbReference type="EMBL" id="JBJKFK010006721">
    <property type="protein sequence ID" value="KAL3307690.1"/>
    <property type="molecule type" value="Genomic_DNA"/>
</dbReference>